<dbReference type="CDD" id="cd00082">
    <property type="entry name" value="HisKA"/>
    <property type="match status" value="1"/>
</dbReference>
<dbReference type="InterPro" id="IPR004358">
    <property type="entry name" value="Sig_transdc_His_kin-like_C"/>
</dbReference>
<dbReference type="Gene3D" id="3.40.50.2300">
    <property type="match status" value="1"/>
</dbReference>
<dbReference type="PRINTS" id="PR00344">
    <property type="entry name" value="BCTRLSENSOR"/>
</dbReference>
<accession>X1F0Q6</accession>
<dbReference type="InterPro" id="IPR003661">
    <property type="entry name" value="HisK_dim/P_dom"/>
</dbReference>
<comment type="caution">
    <text evidence="4">The sequence shown here is derived from an EMBL/GenBank/DDBJ whole genome shotgun (WGS) entry which is preliminary data.</text>
</comment>
<dbReference type="Pfam" id="PF00512">
    <property type="entry name" value="HisKA"/>
    <property type="match status" value="1"/>
</dbReference>
<dbReference type="AlphaFoldDB" id="X1F0Q6"/>
<keyword evidence="1" id="KW-0597">Phosphoprotein</keyword>
<dbReference type="PANTHER" id="PTHR43065">
    <property type="entry name" value="SENSOR HISTIDINE KINASE"/>
    <property type="match status" value="1"/>
</dbReference>
<dbReference type="EMBL" id="BARU01005583">
    <property type="protein sequence ID" value="GAH38472.1"/>
    <property type="molecule type" value="Genomic_DNA"/>
</dbReference>
<dbReference type="SMART" id="SM00387">
    <property type="entry name" value="HATPase_c"/>
    <property type="match status" value="1"/>
</dbReference>
<dbReference type="InterPro" id="IPR001789">
    <property type="entry name" value="Sig_transdc_resp-reg_receiver"/>
</dbReference>
<reference evidence="4" key="1">
    <citation type="journal article" date="2014" name="Front. Microbiol.">
        <title>High frequency of phylogenetically diverse reductive dehalogenase-homologous genes in deep subseafloor sedimentary metagenomes.</title>
        <authorList>
            <person name="Kawai M."/>
            <person name="Futagami T."/>
            <person name="Toyoda A."/>
            <person name="Takaki Y."/>
            <person name="Nishi S."/>
            <person name="Hori S."/>
            <person name="Arai W."/>
            <person name="Tsubouchi T."/>
            <person name="Morono Y."/>
            <person name="Uchiyama I."/>
            <person name="Ito T."/>
            <person name="Fujiyama A."/>
            <person name="Inagaki F."/>
            <person name="Takami H."/>
        </authorList>
    </citation>
    <scope>NUCLEOTIDE SEQUENCE</scope>
    <source>
        <strain evidence="4">Expedition CK06-06</strain>
    </source>
</reference>
<evidence type="ECO:0000313" key="4">
    <source>
        <dbReference type="EMBL" id="GAH38472.1"/>
    </source>
</evidence>
<dbReference type="GO" id="GO:0000155">
    <property type="term" value="F:phosphorelay sensor kinase activity"/>
    <property type="evidence" value="ECO:0007669"/>
    <property type="project" value="InterPro"/>
</dbReference>
<feature type="non-terminal residue" evidence="4">
    <location>
        <position position="1"/>
    </location>
</feature>
<dbReference type="SUPFAM" id="SSF47384">
    <property type="entry name" value="Homodimeric domain of signal transducing histidine kinase"/>
    <property type="match status" value="1"/>
</dbReference>
<sequence length="421" mass="46696">YVEGLKRWYSVVAYRSKPGFVVAIFQDITDRKRAETEQGKLQAQLVQSQKMESIGRLAGGVAHDFNNILTAINGYAEMIIDSLEPGDPMRADMEEIKSAGGRAAGLTGQLLTFSRKQVISPKVIRPNEILERSQKMLRRIIGEDIDLIFVPANRLGRIKADPAQLDQILVNLAVNARDAMPEGGKLTIETQNVTADEMFCNSHIGAEPGDYVMLAVTDTGCGMDEETKSSIFEPFFSTKSKEQSTGLGLSTVYGIVKQNDACISVYSEPNVGTTFKVYFPRVVEKADRLPSDKSTELPTGNEIILLVEDEDIVRGLAKRVLERQGYKVIEANDGGGAYLQSKKHKGKIHLLLTDVIMPNMNGKQLHAELLNTRPELRVLFMSGYTENVIAHHGVLHENTDFIQKPFSIESLTRTVRRVLDS</sequence>
<dbReference type="SMART" id="SM00388">
    <property type="entry name" value="HisKA"/>
    <property type="match status" value="1"/>
</dbReference>
<name>X1F0Q6_9ZZZZ</name>
<proteinExistence type="predicted"/>
<evidence type="ECO:0000259" key="3">
    <source>
        <dbReference type="PROSITE" id="PS50110"/>
    </source>
</evidence>
<organism evidence="4">
    <name type="scientific">marine sediment metagenome</name>
    <dbReference type="NCBI Taxonomy" id="412755"/>
    <lineage>
        <taxon>unclassified sequences</taxon>
        <taxon>metagenomes</taxon>
        <taxon>ecological metagenomes</taxon>
    </lineage>
</organism>
<dbReference type="Pfam" id="PF02518">
    <property type="entry name" value="HATPase_c"/>
    <property type="match status" value="1"/>
</dbReference>
<dbReference type="Gene3D" id="1.10.287.130">
    <property type="match status" value="1"/>
</dbReference>
<feature type="domain" description="Response regulatory" evidence="3">
    <location>
        <begin position="303"/>
        <end position="419"/>
    </location>
</feature>
<dbReference type="SUPFAM" id="SSF52172">
    <property type="entry name" value="CheY-like"/>
    <property type="match status" value="1"/>
</dbReference>
<dbReference type="PROSITE" id="PS50110">
    <property type="entry name" value="RESPONSE_REGULATORY"/>
    <property type="match status" value="1"/>
</dbReference>
<evidence type="ECO:0008006" key="5">
    <source>
        <dbReference type="Google" id="ProtNLM"/>
    </source>
</evidence>
<evidence type="ECO:0000256" key="1">
    <source>
        <dbReference type="ARBA" id="ARBA00022553"/>
    </source>
</evidence>
<dbReference type="InterPro" id="IPR003594">
    <property type="entry name" value="HATPase_dom"/>
</dbReference>
<feature type="domain" description="Histidine kinase" evidence="2">
    <location>
        <begin position="60"/>
        <end position="283"/>
    </location>
</feature>
<dbReference type="Pfam" id="PF00072">
    <property type="entry name" value="Response_reg"/>
    <property type="match status" value="1"/>
</dbReference>
<dbReference type="SUPFAM" id="SSF55874">
    <property type="entry name" value="ATPase domain of HSP90 chaperone/DNA topoisomerase II/histidine kinase"/>
    <property type="match status" value="1"/>
</dbReference>
<dbReference type="SMART" id="SM00448">
    <property type="entry name" value="REC"/>
    <property type="match status" value="1"/>
</dbReference>
<dbReference type="InterPro" id="IPR036890">
    <property type="entry name" value="HATPase_C_sf"/>
</dbReference>
<dbReference type="PANTHER" id="PTHR43065:SF42">
    <property type="entry name" value="TWO-COMPONENT SENSOR PPRA"/>
    <property type="match status" value="1"/>
</dbReference>
<dbReference type="Gene3D" id="3.30.565.10">
    <property type="entry name" value="Histidine kinase-like ATPase, C-terminal domain"/>
    <property type="match status" value="1"/>
</dbReference>
<dbReference type="InterPro" id="IPR005467">
    <property type="entry name" value="His_kinase_dom"/>
</dbReference>
<gene>
    <name evidence="4" type="ORF">S03H2_10900</name>
</gene>
<protein>
    <recommendedName>
        <fullName evidence="5">Histidine kinase</fullName>
    </recommendedName>
</protein>
<evidence type="ECO:0000259" key="2">
    <source>
        <dbReference type="PROSITE" id="PS50109"/>
    </source>
</evidence>
<dbReference type="InterPro" id="IPR036097">
    <property type="entry name" value="HisK_dim/P_sf"/>
</dbReference>
<dbReference type="InterPro" id="IPR011006">
    <property type="entry name" value="CheY-like_superfamily"/>
</dbReference>
<dbReference type="PROSITE" id="PS50109">
    <property type="entry name" value="HIS_KIN"/>
    <property type="match status" value="1"/>
</dbReference>